<comment type="caution">
    <text evidence="1">The sequence shown here is derived from an EMBL/GenBank/DDBJ whole genome shotgun (WGS) entry which is preliminary data.</text>
</comment>
<keyword evidence="2" id="KW-1185">Reference proteome</keyword>
<dbReference type="EMBL" id="JAHKKG010000028">
    <property type="protein sequence ID" value="MBU2670977.1"/>
    <property type="molecule type" value="Genomic_DNA"/>
</dbReference>
<reference evidence="1 2" key="1">
    <citation type="submission" date="2021-06" db="EMBL/GenBank/DDBJ databases">
        <title>Actinoplanes lichenicola sp. nov., and Actinoplanes ovalisporus sp. nov., isolated from lichen in Thailand.</title>
        <authorList>
            <person name="Saeng-In P."/>
            <person name="Kanchanasin P."/>
            <person name="Yuki M."/>
            <person name="Kudo T."/>
            <person name="Ohkuma M."/>
            <person name="Phongsopitanun W."/>
            <person name="Tanasupawat S."/>
        </authorList>
    </citation>
    <scope>NUCLEOTIDE SEQUENCE [LARGE SCALE GENOMIC DNA]</scope>
    <source>
        <strain evidence="1 2">NBRC 110975</strain>
    </source>
</reference>
<evidence type="ECO:0000313" key="1">
    <source>
        <dbReference type="EMBL" id="MBU2670977.1"/>
    </source>
</evidence>
<gene>
    <name evidence="1" type="ORF">KOI35_46515</name>
</gene>
<keyword evidence="1" id="KW-0238">DNA-binding</keyword>
<proteinExistence type="predicted"/>
<dbReference type="GO" id="GO:0003677">
    <property type="term" value="F:DNA binding"/>
    <property type="evidence" value="ECO:0007669"/>
    <property type="project" value="UniProtKB-KW"/>
</dbReference>
<name>A0ABS5Z5L0_9ACTN</name>
<sequence>MSMSQHLMGPGEIRDRLGGISRQRVYQITSDPTFPMPYDSLLMGKVWRIEDVESWILNHAHRRR</sequence>
<organism evidence="1 2">
    <name type="scientific">Paractinoplanes bogorensis</name>
    <dbReference type="NCBI Taxonomy" id="1610840"/>
    <lineage>
        <taxon>Bacteria</taxon>
        <taxon>Bacillati</taxon>
        <taxon>Actinomycetota</taxon>
        <taxon>Actinomycetes</taxon>
        <taxon>Micromonosporales</taxon>
        <taxon>Micromonosporaceae</taxon>
        <taxon>Paractinoplanes</taxon>
    </lineage>
</organism>
<protein>
    <submittedName>
        <fullName evidence="1">DNA-binding protein</fullName>
    </submittedName>
</protein>
<accession>A0ABS5Z5L0</accession>
<evidence type="ECO:0000313" key="2">
    <source>
        <dbReference type="Proteomes" id="UP001519654"/>
    </source>
</evidence>
<dbReference type="Proteomes" id="UP001519654">
    <property type="component" value="Unassembled WGS sequence"/>
</dbReference>